<keyword evidence="3" id="KW-1185">Reference proteome</keyword>
<reference evidence="2 3" key="2">
    <citation type="journal article" date="2013" name="Plant Cell Physiol.">
        <title>Rice Annotation Project Database (RAP-DB): an integrative and interactive database for rice genomics.</title>
        <authorList>
            <person name="Sakai H."/>
            <person name="Lee S.S."/>
            <person name="Tanaka T."/>
            <person name="Numa H."/>
            <person name="Kim J."/>
            <person name="Kawahara Y."/>
            <person name="Wakimoto H."/>
            <person name="Yang C.C."/>
            <person name="Iwamoto M."/>
            <person name="Abe T."/>
            <person name="Yamada Y."/>
            <person name="Muto A."/>
            <person name="Inokuchi H."/>
            <person name="Ikemura T."/>
            <person name="Matsumoto T."/>
            <person name="Sasaki T."/>
            <person name="Itoh T."/>
        </authorList>
    </citation>
    <scope>NUCLEOTIDE SEQUENCE [LARGE SCALE GENOMIC DNA]</scope>
    <source>
        <strain evidence="3">cv. Nipponbare</strain>
    </source>
</reference>
<dbReference type="PaxDb" id="39947-A0A0P0VU77"/>
<feature type="compositionally biased region" description="Pro residues" evidence="1">
    <location>
        <begin position="46"/>
        <end position="59"/>
    </location>
</feature>
<evidence type="ECO:0000313" key="2">
    <source>
        <dbReference type="EMBL" id="BAS82784.1"/>
    </source>
</evidence>
<name>A0A0P0VU77_ORYSJ</name>
<gene>
    <name evidence="2" type="ordered locus">Os03g0197600</name>
    <name evidence="2" type="ORF">OSNPB_030197600</name>
</gene>
<dbReference type="InParanoid" id="A0A0P0VU77"/>
<proteinExistence type="predicted"/>
<accession>A0A0P0VU77</accession>
<organism evidence="2 3">
    <name type="scientific">Oryza sativa subsp. japonica</name>
    <name type="common">Rice</name>
    <dbReference type="NCBI Taxonomy" id="39947"/>
    <lineage>
        <taxon>Eukaryota</taxon>
        <taxon>Viridiplantae</taxon>
        <taxon>Streptophyta</taxon>
        <taxon>Embryophyta</taxon>
        <taxon>Tracheophyta</taxon>
        <taxon>Spermatophyta</taxon>
        <taxon>Magnoliopsida</taxon>
        <taxon>Liliopsida</taxon>
        <taxon>Poales</taxon>
        <taxon>Poaceae</taxon>
        <taxon>BOP clade</taxon>
        <taxon>Oryzoideae</taxon>
        <taxon>Oryzeae</taxon>
        <taxon>Oryzinae</taxon>
        <taxon>Oryza</taxon>
        <taxon>Oryza sativa</taxon>
    </lineage>
</organism>
<dbReference type="UniPathway" id="UPA00143"/>
<dbReference type="GO" id="GO:0016567">
    <property type="term" value="P:protein ubiquitination"/>
    <property type="evidence" value="ECO:0007669"/>
    <property type="project" value="UniProtKB-UniPathway"/>
</dbReference>
<dbReference type="AlphaFoldDB" id="A0A0P0VU77"/>
<evidence type="ECO:0000313" key="3">
    <source>
        <dbReference type="Proteomes" id="UP000059680"/>
    </source>
</evidence>
<sequence length="176" mass="18746">MSLPPRGRGRAERKKRKSQEWRGRGEGSRGAQLRGAAGAASSASLRPPPAAAAPLSLRPPPAAAPFRLASSRRWQVQKNIQMAIPWSLVFLFKHANSREFQLSPGGNKDKGAIAEQRVSLLRSWLPLLCRGSNGTNAPVLSSMERTLLHPPPAAALLCSVAALPVTPSTPPLAVLS</sequence>
<feature type="compositionally biased region" description="Basic and acidic residues" evidence="1">
    <location>
        <begin position="18"/>
        <end position="27"/>
    </location>
</feature>
<dbReference type="SMR" id="A0A0P0VU77"/>
<protein>
    <submittedName>
        <fullName evidence="2">Os03g0197600 protein</fullName>
    </submittedName>
</protein>
<dbReference type="Proteomes" id="UP000059680">
    <property type="component" value="Chromosome 3"/>
</dbReference>
<feature type="region of interest" description="Disordered" evidence="1">
    <location>
        <begin position="1"/>
        <end position="59"/>
    </location>
</feature>
<dbReference type="EMBL" id="AP014959">
    <property type="protein sequence ID" value="BAS82784.1"/>
    <property type="molecule type" value="Genomic_DNA"/>
</dbReference>
<feature type="compositionally biased region" description="Basic residues" evidence="1">
    <location>
        <begin position="7"/>
        <end position="17"/>
    </location>
</feature>
<evidence type="ECO:0000256" key="1">
    <source>
        <dbReference type="SAM" id="MobiDB-lite"/>
    </source>
</evidence>
<reference evidence="3" key="1">
    <citation type="journal article" date="2005" name="Nature">
        <title>The map-based sequence of the rice genome.</title>
        <authorList>
            <consortium name="International rice genome sequencing project (IRGSP)"/>
            <person name="Matsumoto T."/>
            <person name="Wu J."/>
            <person name="Kanamori H."/>
            <person name="Katayose Y."/>
            <person name="Fujisawa M."/>
            <person name="Namiki N."/>
            <person name="Mizuno H."/>
            <person name="Yamamoto K."/>
            <person name="Antonio B.A."/>
            <person name="Baba T."/>
            <person name="Sakata K."/>
            <person name="Nagamura Y."/>
            <person name="Aoki H."/>
            <person name="Arikawa K."/>
            <person name="Arita K."/>
            <person name="Bito T."/>
            <person name="Chiden Y."/>
            <person name="Fujitsuka N."/>
            <person name="Fukunaka R."/>
            <person name="Hamada M."/>
            <person name="Harada C."/>
            <person name="Hayashi A."/>
            <person name="Hijishita S."/>
            <person name="Honda M."/>
            <person name="Hosokawa S."/>
            <person name="Ichikawa Y."/>
            <person name="Idonuma A."/>
            <person name="Iijima M."/>
            <person name="Ikeda M."/>
            <person name="Ikeno M."/>
            <person name="Ito K."/>
            <person name="Ito S."/>
            <person name="Ito T."/>
            <person name="Ito Y."/>
            <person name="Ito Y."/>
            <person name="Iwabuchi A."/>
            <person name="Kamiya K."/>
            <person name="Karasawa W."/>
            <person name="Kurita K."/>
            <person name="Katagiri S."/>
            <person name="Kikuta A."/>
            <person name="Kobayashi H."/>
            <person name="Kobayashi N."/>
            <person name="Machita K."/>
            <person name="Maehara T."/>
            <person name="Masukawa M."/>
            <person name="Mizubayashi T."/>
            <person name="Mukai Y."/>
            <person name="Nagasaki H."/>
            <person name="Nagata Y."/>
            <person name="Naito S."/>
            <person name="Nakashima M."/>
            <person name="Nakama Y."/>
            <person name="Nakamichi Y."/>
            <person name="Nakamura M."/>
            <person name="Meguro A."/>
            <person name="Negishi M."/>
            <person name="Ohta I."/>
            <person name="Ohta T."/>
            <person name="Okamoto M."/>
            <person name="Ono N."/>
            <person name="Saji S."/>
            <person name="Sakaguchi M."/>
            <person name="Sakai K."/>
            <person name="Shibata M."/>
            <person name="Shimokawa T."/>
            <person name="Song J."/>
            <person name="Takazaki Y."/>
            <person name="Terasawa K."/>
            <person name="Tsugane M."/>
            <person name="Tsuji K."/>
            <person name="Ueda S."/>
            <person name="Waki K."/>
            <person name="Yamagata H."/>
            <person name="Yamamoto M."/>
            <person name="Yamamoto S."/>
            <person name="Yamane H."/>
            <person name="Yoshiki S."/>
            <person name="Yoshihara R."/>
            <person name="Yukawa K."/>
            <person name="Zhong H."/>
            <person name="Yano M."/>
            <person name="Yuan Q."/>
            <person name="Ouyang S."/>
            <person name="Liu J."/>
            <person name="Jones K.M."/>
            <person name="Gansberger K."/>
            <person name="Moffat K."/>
            <person name="Hill J."/>
            <person name="Bera J."/>
            <person name="Fadrosh D."/>
            <person name="Jin S."/>
            <person name="Johri S."/>
            <person name="Kim M."/>
            <person name="Overton L."/>
            <person name="Reardon M."/>
            <person name="Tsitrin T."/>
            <person name="Vuong H."/>
            <person name="Weaver B."/>
            <person name="Ciecko A."/>
            <person name="Tallon L."/>
            <person name="Jackson J."/>
            <person name="Pai G."/>
            <person name="Aken S.V."/>
            <person name="Utterback T."/>
            <person name="Reidmuller S."/>
            <person name="Feldblyum T."/>
            <person name="Hsiao J."/>
            <person name="Zismann V."/>
            <person name="Iobst S."/>
            <person name="de Vazeille A.R."/>
            <person name="Buell C.R."/>
            <person name="Ying K."/>
            <person name="Li Y."/>
            <person name="Lu T."/>
            <person name="Huang Y."/>
            <person name="Zhao Q."/>
            <person name="Feng Q."/>
            <person name="Zhang L."/>
            <person name="Zhu J."/>
            <person name="Weng Q."/>
            <person name="Mu J."/>
            <person name="Lu Y."/>
            <person name="Fan D."/>
            <person name="Liu Y."/>
            <person name="Guan J."/>
            <person name="Zhang Y."/>
            <person name="Yu S."/>
            <person name="Liu X."/>
            <person name="Zhang Y."/>
            <person name="Hong G."/>
            <person name="Han B."/>
            <person name="Choisne N."/>
            <person name="Demange N."/>
            <person name="Orjeda G."/>
            <person name="Samain S."/>
            <person name="Cattolico L."/>
            <person name="Pelletier E."/>
            <person name="Couloux A."/>
            <person name="Segurens B."/>
            <person name="Wincker P."/>
            <person name="D'Hont A."/>
            <person name="Scarpelli C."/>
            <person name="Weissenbach J."/>
            <person name="Salanoubat M."/>
            <person name="Quetier F."/>
            <person name="Yu Y."/>
            <person name="Kim H.R."/>
            <person name="Rambo T."/>
            <person name="Currie J."/>
            <person name="Collura K."/>
            <person name="Luo M."/>
            <person name="Yang T."/>
            <person name="Ammiraju J.S.S."/>
            <person name="Engler F."/>
            <person name="Soderlund C."/>
            <person name="Wing R.A."/>
            <person name="Palmer L.E."/>
            <person name="de la Bastide M."/>
            <person name="Spiegel L."/>
            <person name="Nascimento L."/>
            <person name="Zutavern T."/>
            <person name="O'Shaughnessy A."/>
            <person name="Dike S."/>
            <person name="Dedhia N."/>
            <person name="Preston R."/>
            <person name="Balija V."/>
            <person name="McCombie W.R."/>
            <person name="Chow T."/>
            <person name="Chen H."/>
            <person name="Chung M."/>
            <person name="Chen C."/>
            <person name="Shaw J."/>
            <person name="Wu H."/>
            <person name="Hsiao K."/>
            <person name="Chao Y."/>
            <person name="Chu M."/>
            <person name="Cheng C."/>
            <person name="Hour A."/>
            <person name="Lee P."/>
            <person name="Lin S."/>
            <person name="Lin Y."/>
            <person name="Liou J."/>
            <person name="Liu S."/>
            <person name="Hsing Y."/>
            <person name="Raghuvanshi S."/>
            <person name="Mohanty A."/>
            <person name="Bharti A.K."/>
            <person name="Gaur A."/>
            <person name="Gupta V."/>
            <person name="Kumar D."/>
            <person name="Ravi V."/>
            <person name="Vij S."/>
            <person name="Kapur A."/>
            <person name="Khurana P."/>
            <person name="Khurana P."/>
            <person name="Khurana J.P."/>
            <person name="Tyagi A.K."/>
            <person name="Gaikwad K."/>
            <person name="Singh A."/>
            <person name="Dalal V."/>
            <person name="Srivastava S."/>
            <person name="Dixit A."/>
            <person name="Pal A.K."/>
            <person name="Ghazi I.A."/>
            <person name="Yadav M."/>
            <person name="Pandit A."/>
            <person name="Bhargava A."/>
            <person name="Sureshbabu K."/>
            <person name="Batra K."/>
            <person name="Sharma T.R."/>
            <person name="Mohapatra T."/>
            <person name="Singh N.K."/>
            <person name="Messing J."/>
            <person name="Nelson A.B."/>
            <person name="Fuks G."/>
            <person name="Kavchok S."/>
            <person name="Keizer G."/>
            <person name="Linton E."/>
            <person name="Llaca V."/>
            <person name="Song R."/>
            <person name="Tanyolac B."/>
            <person name="Young S."/>
            <person name="Ho-Il K."/>
            <person name="Hahn J.H."/>
            <person name="Sangsakoo G."/>
            <person name="Vanavichit A."/>
            <person name="de Mattos Luiz.A.T."/>
            <person name="Zimmer P.D."/>
            <person name="Malone G."/>
            <person name="Dellagostin O."/>
            <person name="de Oliveira A.C."/>
            <person name="Bevan M."/>
            <person name="Bancroft I."/>
            <person name="Minx P."/>
            <person name="Cordum H."/>
            <person name="Wilson R."/>
            <person name="Cheng Z."/>
            <person name="Jin W."/>
            <person name="Jiang J."/>
            <person name="Leong S.A."/>
            <person name="Iwama H."/>
            <person name="Gojobori T."/>
            <person name="Itoh T."/>
            <person name="Niimura Y."/>
            <person name="Fujii Y."/>
            <person name="Habara T."/>
            <person name="Sakai H."/>
            <person name="Sato Y."/>
            <person name="Wilson G."/>
            <person name="Kumar K."/>
            <person name="McCouch S."/>
            <person name="Juretic N."/>
            <person name="Hoen D."/>
            <person name="Wright S."/>
            <person name="Bruskiewich R."/>
            <person name="Bureau T."/>
            <person name="Miyao A."/>
            <person name="Hirochika H."/>
            <person name="Nishikawa T."/>
            <person name="Kadowaki K."/>
            <person name="Sugiura M."/>
            <person name="Burr B."/>
            <person name="Sasaki T."/>
        </authorList>
    </citation>
    <scope>NUCLEOTIDE SEQUENCE [LARGE SCALE GENOMIC DNA]</scope>
    <source>
        <strain evidence="3">cv. Nipponbare</strain>
    </source>
</reference>
<reference evidence="2 3" key="3">
    <citation type="journal article" date="2013" name="Rice">
        <title>Improvement of the Oryza sativa Nipponbare reference genome using next generation sequence and optical map data.</title>
        <authorList>
            <person name="Kawahara Y."/>
            <person name="de la Bastide M."/>
            <person name="Hamilton J.P."/>
            <person name="Kanamori H."/>
            <person name="McCombie W.R."/>
            <person name="Ouyang S."/>
            <person name="Schwartz D.C."/>
            <person name="Tanaka T."/>
            <person name="Wu J."/>
            <person name="Zhou S."/>
            <person name="Childs K.L."/>
            <person name="Davidson R.M."/>
            <person name="Lin H."/>
            <person name="Quesada-Ocampo L."/>
            <person name="Vaillancourt B."/>
            <person name="Sakai H."/>
            <person name="Lee S.S."/>
            <person name="Kim J."/>
            <person name="Numa H."/>
            <person name="Itoh T."/>
            <person name="Buell C.R."/>
            <person name="Matsumoto T."/>
        </authorList>
    </citation>
    <scope>NUCLEOTIDE SEQUENCE [LARGE SCALE GENOMIC DNA]</scope>
    <source>
        <strain evidence="3">cv. Nipponbare</strain>
    </source>
</reference>
<feature type="compositionally biased region" description="Low complexity" evidence="1">
    <location>
        <begin position="29"/>
        <end position="45"/>
    </location>
</feature>